<evidence type="ECO:0000256" key="6">
    <source>
        <dbReference type="ARBA" id="ARBA00023242"/>
    </source>
</evidence>
<keyword evidence="6 7" id="KW-0539">Nucleus</keyword>
<evidence type="ECO:0000256" key="7">
    <source>
        <dbReference type="RuleBase" id="RU367160"/>
    </source>
</evidence>
<dbReference type="GO" id="GO:0005634">
    <property type="term" value="C:nucleus"/>
    <property type="evidence" value="ECO:0007669"/>
    <property type="project" value="UniProtKB-SubCell"/>
</dbReference>
<dbReference type="InterPro" id="IPR010409">
    <property type="entry name" value="GAGA-bd_tscrpt_act"/>
</dbReference>
<dbReference type="Pfam" id="PF06217">
    <property type="entry name" value="GAGA_bind"/>
    <property type="match status" value="1"/>
</dbReference>
<evidence type="ECO:0000313" key="10">
    <source>
        <dbReference type="Proteomes" id="UP000652761"/>
    </source>
</evidence>
<dbReference type="SMART" id="SM01226">
    <property type="entry name" value="GAGA_bind"/>
    <property type="match status" value="1"/>
</dbReference>
<feature type="compositionally biased region" description="Basic residues" evidence="8">
    <location>
        <begin position="134"/>
        <end position="149"/>
    </location>
</feature>
<organism evidence="9 10">
    <name type="scientific">Colocasia esculenta</name>
    <name type="common">Wild taro</name>
    <name type="synonym">Arum esculentum</name>
    <dbReference type="NCBI Taxonomy" id="4460"/>
    <lineage>
        <taxon>Eukaryota</taxon>
        <taxon>Viridiplantae</taxon>
        <taxon>Streptophyta</taxon>
        <taxon>Embryophyta</taxon>
        <taxon>Tracheophyta</taxon>
        <taxon>Spermatophyta</taxon>
        <taxon>Magnoliopsida</taxon>
        <taxon>Liliopsida</taxon>
        <taxon>Araceae</taxon>
        <taxon>Aroideae</taxon>
        <taxon>Colocasieae</taxon>
        <taxon>Colocasia</taxon>
    </lineage>
</organism>
<feature type="region of interest" description="Disordered" evidence="8">
    <location>
        <begin position="107"/>
        <end position="159"/>
    </location>
</feature>
<keyword evidence="4 7" id="KW-0238">DNA-binding</keyword>
<keyword evidence="3 7" id="KW-0805">Transcription regulation</keyword>
<protein>
    <recommendedName>
        <fullName evidence="7">GAGA-binding transcriptional activator</fullName>
    </recommendedName>
</protein>
<dbReference type="Proteomes" id="UP000652761">
    <property type="component" value="Unassembled WGS sequence"/>
</dbReference>
<gene>
    <name evidence="9" type="ORF">Taro_047891</name>
</gene>
<keyword evidence="10" id="KW-1185">Reference proteome</keyword>
<evidence type="ECO:0000256" key="3">
    <source>
        <dbReference type="ARBA" id="ARBA00023015"/>
    </source>
</evidence>
<comment type="subcellular location">
    <subcellularLocation>
        <location evidence="1 7">Nucleus</location>
    </subcellularLocation>
</comment>
<evidence type="ECO:0000256" key="1">
    <source>
        <dbReference type="ARBA" id="ARBA00004123"/>
    </source>
</evidence>
<dbReference type="OrthoDB" id="1903765at2759"/>
<reference evidence="9" key="1">
    <citation type="submission" date="2017-07" db="EMBL/GenBank/DDBJ databases">
        <title>Taro Niue Genome Assembly and Annotation.</title>
        <authorList>
            <person name="Atibalentja N."/>
            <person name="Keating K."/>
            <person name="Fields C.J."/>
        </authorList>
    </citation>
    <scope>NUCLEOTIDE SEQUENCE</scope>
    <source>
        <strain evidence="9">Niue_2</strain>
        <tissue evidence="9">Leaf</tissue>
    </source>
</reference>
<comment type="caution">
    <text evidence="9">The sequence shown here is derived from an EMBL/GenBank/DDBJ whole genome shotgun (WGS) entry which is preliminary data.</text>
</comment>
<dbReference type="GO" id="GO:0043565">
    <property type="term" value="F:sequence-specific DNA binding"/>
    <property type="evidence" value="ECO:0007669"/>
    <property type="project" value="TreeGrafter"/>
</dbReference>
<dbReference type="GO" id="GO:0003700">
    <property type="term" value="F:DNA-binding transcription factor activity"/>
    <property type="evidence" value="ECO:0007669"/>
    <property type="project" value="UniProtKB-UniRule"/>
</dbReference>
<dbReference type="AlphaFoldDB" id="A0A843X4H5"/>
<dbReference type="PANTHER" id="PTHR31421:SF6">
    <property type="entry name" value="PROTEIN BASIC PENTACYSTEINE7"/>
    <property type="match status" value="1"/>
</dbReference>
<evidence type="ECO:0000256" key="2">
    <source>
        <dbReference type="ARBA" id="ARBA00007911"/>
    </source>
</evidence>
<accession>A0A843X4H5</accession>
<dbReference type="PANTHER" id="PTHR31421">
    <property type="entry name" value="PROTEIN BASIC PENTACYSTEINE3"/>
    <property type="match status" value="1"/>
</dbReference>
<keyword evidence="5 7" id="KW-0804">Transcription</keyword>
<evidence type="ECO:0000256" key="8">
    <source>
        <dbReference type="SAM" id="MobiDB-lite"/>
    </source>
</evidence>
<feature type="region of interest" description="Disordered" evidence="8">
    <location>
        <begin position="1"/>
        <end position="21"/>
    </location>
</feature>
<name>A0A843X4H5_COLES</name>
<evidence type="ECO:0000313" key="9">
    <source>
        <dbReference type="EMBL" id="MQM14958.1"/>
    </source>
</evidence>
<evidence type="ECO:0000256" key="4">
    <source>
        <dbReference type="ARBA" id="ARBA00023125"/>
    </source>
</evidence>
<evidence type="ECO:0000256" key="5">
    <source>
        <dbReference type="ARBA" id="ARBA00023163"/>
    </source>
</evidence>
<dbReference type="GO" id="GO:0009723">
    <property type="term" value="P:response to ethylene"/>
    <property type="evidence" value="ECO:0007669"/>
    <property type="project" value="TreeGrafter"/>
</dbReference>
<comment type="function">
    <text evidence="7">Transcriptional regulator that specifically binds to GA-rich elements (GAGA-repeats) present in regulatory sequences of genes involved in developmental processes.</text>
</comment>
<comment type="similarity">
    <text evidence="2 7">Belongs to the BBR/BPC family.</text>
</comment>
<dbReference type="EMBL" id="NMUH01006302">
    <property type="protein sequence ID" value="MQM14958.1"/>
    <property type="molecule type" value="Genomic_DNA"/>
</dbReference>
<sequence length="251" mass="27647">MEDRYASTNQRPERGSEVPDWDRNLKLANPASEIFTFGRLLLTSTDPGRRPLPETDFEMALVDFGWVPQRNLLPTTKSDLNCVPTSQVNPEISVVPAVPLAQSDSLVKATKAKKQPSSTKKPNHVASKVLQPKQPKKQKQHSGSTKRKSGLVSTGKREKRNTDIALRGIEFDFSGVPAPLCSCTGVPRQCYRWGAAGWQPSCCTTAISEYPLPMSPSRPGARLPGRKMSIGAYGKLLQLQLKAMTSRFQLT</sequence>
<proteinExistence type="inferred from homology"/>